<dbReference type="InterPro" id="IPR029039">
    <property type="entry name" value="Flavoprotein-like_sf"/>
</dbReference>
<dbReference type="SUPFAM" id="SSF52218">
    <property type="entry name" value="Flavoproteins"/>
    <property type="match status" value="1"/>
</dbReference>
<evidence type="ECO:0000313" key="2">
    <source>
        <dbReference type="Proteomes" id="UP000275951"/>
    </source>
</evidence>
<accession>A0A380M9J1</accession>
<dbReference type="AlphaFoldDB" id="A0A380M9J1"/>
<dbReference type="Pfam" id="PF03358">
    <property type="entry name" value="FMN_red"/>
    <property type="match status" value="1"/>
</dbReference>
<organism evidence="1 2">
    <name type="scientific">Trueperella pyogenes</name>
    <dbReference type="NCBI Taxonomy" id="1661"/>
    <lineage>
        <taxon>Bacteria</taxon>
        <taxon>Bacillati</taxon>
        <taxon>Actinomycetota</taxon>
        <taxon>Actinomycetes</taxon>
        <taxon>Actinomycetales</taxon>
        <taxon>Actinomycetaceae</taxon>
        <taxon>Trueperella</taxon>
    </lineage>
</organism>
<name>A0A380M9J1_9ACTO</name>
<dbReference type="GeneID" id="97531815"/>
<reference evidence="1 2" key="1">
    <citation type="submission" date="2018-11" db="EMBL/GenBank/DDBJ databases">
        <title>Multidrug-resistant genes are associated with an 42-kb island TGI1 carrying a complex class 1 integron in a Trueperella pyogenes.</title>
        <authorList>
            <person name="Dong W."/>
        </authorList>
    </citation>
    <scope>NUCLEOTIDE SEQUENCE [LARGE SCALE GENOMIC DNA]</scope>
    <source>
        <strain evidence="1 2">TP4</strain>
    </source>
</reference>
<dbReference type="Proteomes" id="UP000275951">
    <property type="component" value="Chromosome"/>
</dbReference>
<dbReference type="GO" id="GO:0016491">
    <property type="term" value="F:oxidoreductase activity"/>
    <property type="evidence" value="ECO:0007669"/>
    <property type="project" value="InterPro"/>
</dbReference>
<dbReference type="OrthoDB" id="9812295at2"/>
<dbReference type="GO" id="GO:0005829">
    <property type="term" value="C:cytosol"/>
    <property type="evidence" value="ECO:0007669"/>
    <property type="project" value="TreeGrafter"/>
</dbReference>
<sequence length="180" mass="19596">MKIVYLVGSLSKDSINRKLAEALVELAPEGVDMVEAEIKDLPMYNRDLDGNFPEIATEFKSLVASADGVLLITPEHNRTFSAPLHNAIEWTSRPYGQWDLAGKPVATIGTSASGIGTAAAQQHLRSTLLFFSPKMMGQPEAYIDARLTGIVEDGAVTNEASRKVLADFIAAFVRFVEENK</sequence>
<dbReference type="InterPro" id="IPR005025">
    <property type="entry name" value="FMN_Rdtase-like_dom"/>
</dbReference>
<dbReference type="RefSeq" id="WP_039662184.1">
    <property type="nucleotide sequence ID" value="NZ_CP012649.1"/>
</dbReference>
<proteinExistence type="predicted"/>
<dbReference type="EMBL" id="CP033905">
    <property type="protein sequence ID" value="AZR06289.1"/>
    <property type="molecule type" value="Genomic_DNA"/>
</dbReference>
<dbReference type="PANTHER" id="PTHR30543">
    <property type="entry name" value="CHROMATE REDUCTASE"/>
    <property type="match status" value="1"/>
</dbReference>
<gene>
    <name evidence="1" type="ORF">EBQ10_02590</name>
</gene>
<dbReference type="PANTHER" id="PTHR30543:SF21">
    <property type="entry name" value="NAD(P)H-DEPENDENT FMN REDUCTASE LOT6"/>
    <property type="match status" value="1"/>
</dbReference>
<dbReference type="Gene3D" id="3.40.50.360">
    <property type="match status" value="1"/>
</dbReference>
<evidence type="ECO:0000313" key="1">
    <source>
        <dbReference type="EMBL" id="AZR06289.1"/>
    </source>
</evidence>
<dbReference type="GO" id="GO:0010181">
    <property type="term" value="F:FMN binding"/>
    <property type="evidence" value="ECO:0007669"/>
    <property type="project" value="TreeGrafter"/>
</dbReference>
<dbReference type="InterPro" id="IPR050712">
    <property type="entry name" value="NAD(P)H-dep_reductase"/>
</dbReference>
<protein>
    <submittedName>
        <fullName evidence="1">NAD(P)H-dependent oxidoreductase</fullName>
    </submittedName>
</protein>